<dbReference type="Proteomes" id="UP000503336">
    <property type="component" value="Chromosome"/>
</dbReference>
<evidence type="ECO:0000313" key="2">
    <source>
        <dbReference type="EMBL" id="QIE54642.1"/>
    </source>
</evidence>
<protein>
    <submittedName>
        <fullName evidence="2">Helix-turn-helix domain-containing protein</fullName>
    </submittedName>
</protein>
<gene>
    <name evidence="2" type="ORF">G5B40_03815</name>
</gene>
<sequence length="485" mass="51740">MAAGHGLPAAQRRIAGLRIRERRRELGLKQNELAARVGVSAAYLNLIERNKRGIGGALLARIGRELHLTLDQLDGMAERRLREELNEVAAEPELADAASGGPPDEFIARFPGWARATALLHRRWRAAAAEAEAMADRLAHDPALGAAIHEMLTEITALRSTAEILTEGREVSAPQRRRFEQIIFEQSSRLAATGAGLAAYFDGAAEARRRPAPVRAAEEALERAPDPGDAIERLAAKTRARFADGDIEERLRRLTPRPPEIAPESGRAERLSALARAHAAQAHQHALFDLAQSLATAGEADTDEVLALVEAELAQRLADAILSHPDQFLALGARLGWEIGALTRALDGDAGLVMRRIACLGGKGAPRAAHVAVDASGRVLARRGAPDLLPRGRRLDCPVWPAHRAGAGAPLALPLRHPDGARILAVAVTRVGGMATDMLVLDSEAARQTAYAGALDGAAEGVGPDCRICAHRDCPSRREAAVVQT</sequence>
<dbReference type="SUPFAM" id="SSF47413">
    <property type="entry name" value="lambda repressor-like DNA-binding domains"/>
    <property type="match status" value="1"/>
</dbReference>
<keyword evidence="3" id="KW-1185">Reference proteome</keyword>
<dbReference type="GO" id="GO:0003677">
    <property type="term" value="F:DNA binding"/>
    <property type="evidence" value="ECO:0007669"/>
    <property type="project" value="InterPro"/>
</dbReference>
<feature type="domain" description="HTH cro/C1-type" evidence="1">
    <location>
        <begin position="19"/>
        <end position="73"/>
    </location>
</feature>
<reference evidence="2 3" key="1">
    <citation type="submission" date="2020-02" db="EMBL/GenBank/DDBJ databases">
        <title>complete genome sequence of Rhodobacteraceae bacterium.</title>
        <authorList>
            <person name="Park J."/>
            <person name="Kim Y.-S."/>
            <person name="Kim K.-H."/>
        </authorList>
    </citation>
    <scope>NUCLEOTIDE SEQUENCE [LARGE SCALE GENOMIC DNA]</scope>
    <source>
        <strain evidence="2 3">RR4-56</strain>
    </source>
</reference>
<dbReference type="EMBL" id="CP049056">
    <property type="protein sequence ID" value="QIE54642.1"/>
    <property type="molecule type" value="Genomic_DNA"/>
</dbReference>
<dbReference type="Pfam" id="PF01381">
    <property type="entry name" value="HTH_3"/>
    <property type="match status" value="1"/>
</dbReference>
<proteinExistence type="predicted"/>
<evidence type="ECO:0000259" key="1">
    <source>
        <dbReference type="PROSITE" id="PS50943"/>
    </source>
</evidence>
<dbReference type="PROSITE" id="PS50943">
    <property type="entry name" value="HTH_CROC1"/>
    <property type="match status" value="1"/>
</dbReference>
<accession>A0A7L5BTD8</accession>
<dbReference type="InterPro" id="IPR018653">
    <property type="entry name" value="ScfR_C"/>
</dbReference>
<dbReference type="InterPro" id="IPR010982">
    <property type="entry name" value="Lambda_DNA-bd_dom_sf"/>
</dbReference>
<name>A0A7L5BTD8_9RHOB</name>
<organism evidence="2 3">
    <name type="scientific">Pikeienuella piscinae</name>
    <dbReference type="NCBI Taxonomy" id="2748098"/>
    <lineage>
        <taxon>Bacteria</taxon>
        <taxon>Pseudomonadati</taxon>
        <taxon>Pseudomonadota</taxon>
        <taxon>Alphaproteobacteria</taxon>
        <taxon>Rhodobacterales</taxon>
        <taxon>Paracoccaceae</taxon>
        <taxon>Pikeienuella</taxon>
    </lineage>
</organism>
<dbReference type="SMART" id="SM00530">
    <property type="entry name" value="HTH_XRE"/>
    <property type="match status" value="1"/>
</dbReference>
<evidence type="ECO:0000313" key="3">
    <source>
        <dbReference type="Proteomes" id="UP000503336"/>
    </source>
</evidence>
<dbReference type="KEGG" id="hdh:G5B40_03815"/>
<dbReference type="AlphaFoldDB" id="A0A7L5BTD8"/>
<dbReference type="InterPro" id="IPR001387">
    <property type="entry name" value="Cro/C1-type_HTH"/>
</dbReference>
<dbReference type="CDD" id="cd00093">
    <property type="entry name" value="HTH_XRE"/>
    <property type="match status" value="1"/>
</dbReference>
<dbReference type="Gene3D" id="1.10.260.40">
    <property type="entry name" value="lambda repressor-like DNA-binding domains"/>
    <property type="match status" value="1"/>
</dbReference>
<dbReference type="Pfam" id="PF09856">
    <property type="entry name" value="ScfRs"/>
    <property type="match status" value="1"/>
</dbReference>
<dbReference type="RefSeq" id="WP_165095216.1">
    <property type="nucleotide sequence ID" value="NZ_CP049056.1"/>
</dbReference>